<proteinExistence type="predicted"/>
<sequence>MTKDLLEVRFRLEIQFQIICFLIFGKRPHIELTPPYICLSTDIKHSGSPYSEITGNTACISLIGLAARHLNTHQVAPLCPINILSNSSQYVPFLYIWLTSMVMKYLISAIDSINE</sequence>
<dbReference type="AlphaFoldDB" id="E9PAF3"/>
<reference evidence="1" key="1">
    <citation type="submission" date="1995-11" db="EMBL/GenBank/DDBJ databases">
        <authorList>
            <person name="Pohl T.M."/>
        </authorList>
    </citation>
    <scope>NUCLEOTIDE SEQUENCE</scope>
    <source>
        <strain evidence="1">AlphaS288C</strain>
    </source>
</reference>
<accession>E9PAF3</accession>
<organism evidence="1">
    <name type="scientific">Saccharomyces cerevisiae</name>
    <name type="common">Baker's yeast</name>
    <dbReference type="NCBI Taxonomy" id="4932"/>
    <lineage>
        <taxon>Eukaryota</taxon>
        <taxon>Fungi</taxon>
        <taxon>Dikarya</taxon>
        <taxon>Ascomycota</taxon>
        <taxon>Saccharomycotina</taxon>
        <taxon>Saccharomycetes</taxon>
        <taxon>Saccharomycetales</taxon>
        <taxon>Saccharomycetaceae</taxon>
        <taxon>Saccharomyces</taxon>
    </lineage>
</organism>
<name>E9PAF3_YEASX</name>
<evidence type="ECO:0000313" key="1">
    <source>
        <dbReference type="EMBL" id="CAA91602.1"/>
    </source>
</evidence>
<protein>
    <submittedName>
        <fullName evidence="1">Uncharacterized protein</fullName>
    </submittedName>
</protein>
<dbReference type="EMBL" id="Z67751">
    <property type="protein sequence ID" value="CAA91602.1"/>
    <property type="molecule type" value="Genomic_DNA"/>
</dbReference>